<reference evidence="2" key="1">
    <citation type="submission" date="2020-11" db="EMBL/GenBank/DDBJ databases">
        <authorList>
            <person name="Tran Van P."/>
        </authorList>
    </citation>
    <scope>NUCLEOTIDE SEQUENCE</scope>
</reference>
<keyword evidence="3" id="KW-1185">Reference proteome</keyword>
<evidence type="ECO:0000313" key="3">
    <source>
        <dbReference type="Proteomes" id="UP000677054"/>
    </source>
</evidence>
<feature type="region of interest" description="Disordered" evidence="1">
    <location>
        <begin position="94"/>
        <end position="130"/>
    </location>
</feature>
<proteinExistence type="predicted"/>
<dbReference type="AlphaFoldDB" id="A0A7R8X928"/>
<organism evidence="2">
    <name type="scientific">Darwinula stevensoni</name>
    <dbReference type="NCBI Taxonomy" id="69355"/>
    <lineage>
        <taxon>Eukaryota</taxon>
        <taxon>Metazoa</taxon>
        <taxon>Ecdysozoa</taxon>
        <taxon>Arthropoda</taxon>
        <taxon>Crustacea</taxon>
        <taxon>Oligostraca</taxon>
        <taxon>Ostracoda</taxon>
        <taxon>Podocopa</taxon>
        <taxon>Podocopida</taxon>
        <taxon>Darwinulocopina</taxon>
        <taxon>Darwinuloidea</taxon>
        <taxon>Darwinulidae</taxon>
        <taxon>Darwinula</taxon>
    </lineage>
</organism>
<evidence type="ECO:0000313" key="2">
    <source>
        <dbReference type="EMBL" id="CAD7245162.1"/>
    </source>
</evidence>
<evidence type="ECO:0000256" key="1">
    <source>
        <dbReference type="SAM" id="MobiDB-lite"/>
    </source>
</evidence>
<name>A0A7R8X928_9CRUS</name>
<accession>A0A7R8X928</accession>
<dbReference type="SUPFAM" id="SSF53098">
    <property type="entry name" value="Ribonuclease H-like"/>
    <property type="match status" value="1"/>
</dbReference>
<dbReference type="EMBL" id="CAJPEV010000792">
    <property type="protein sequence ID" value="CAG0888580.1"/>
    <property type="molecule type" value="Genomic_DNA"/>
</dbReference>
<dbReference type="InterPro" id="IPR036397">
    <property type="entry name" value="RNaseH_sf"/>
</dbReference>
<dbReference type="OrthoDB" id="6343797at2759"/>
<feature type="compositionally biased region" description="Basic residues" evidence="1">
    <location>
        <begin position="109"/>
        <end position="119"/>
    </location>
</feature>
<dbReference type="Proteomes" id="UP000677054">
    <property type="component" value="Unassembled WGS sequence"/>
</dbReference>
<protein>
    <submittedName>
        <fullName evidence="2">Uncharacterized protein</fullName>
    </submittedName>
</protein>
<dbReference type="EMBL" id="LR900309">
    <property type="protein sequence ID" value="CAD7245162.1"/>
    <property type="molecule type" value="Genomic_DNA"/>
</dbReference>
<dbReference type="GO" id="GO:0003676">
    <property type="term" value="F:nucleic acid binding"/>
    <property type="evidence" value="ECO:0007669"/>
    <property type="project" value="InterPro"/>
</dbReference>
<dbReference type="InterPro" id="IPR012337">
    <property type="entry name" value="RNaseH-like_sf"/>
</dbReference>
<sequence>MEGLPVRWKAVIACEMYTKVADSLAHAQQLETAERLHGSVGDPVYSPAWAASAQIKTHAFTDENRISQLEDKLDILTTLMQQLLQVQIDEAQGDRSGWGGNTGECSSAHRGRSPHRRFTPRAPVGGRSKSNDRTVCGFCKRSGHSVRFCRELQATIYGTDSCVPLRNVVFGSVIVTQPVSIPSRSEMCIPVQVDGVSDASEVVIEQIRLIIVHGSENEIDKDRSGSPPMDYDAVFEAITSSINLFVNNVPDGCKVMFIDSAHRYHWTLPDGSQGEGQMKYLERLSRLIAIFHSNQAEYCPHFNRGPFRHHFNLNQHMLMFTFHLDCALQTRQTMTMYIRTDPVGIMGVPDNLEERVNEIVQDLTRRLDEAENPGSGWIYDSDEKFLVEVTRFDLIQGSKFEQLPDTLKSMQSLMNPHNDADQCFIYCIARAFALKDKSKEEVANAMEEIFRDMPGYKKLHVDYGREFYNRTMDALLKKYRIKRIETREMDWETSFSKMNDADEVAKLELWSKFITSMSEVQEVPPALQTRILGMDLQSTKTYLYLLSELDNRGELKCKLSPTIVLHPSLPSEIGITEVGTRDKFLVLSYCYGEKKNAENLLEIEGTAYRFFHRLSLRLGRECHYWTD</sequence>
<gene>
    <name evidence="2" type="ORF">DSTB1V02_LOCUS5037</name>
</gene>
<dbReference type="Gene3D" id="3.30.420.10">
    <property type="entry name" value="Ribonuclease H-like superfamily/Ribonuclease H"/>
    <property type="match status" value="1"/>
</dbReference>